<protein>
    <recommendedName>
        <fullName evidence="4">Transcription factor MYC/MYB N-terminal domain-containing protein</fullName>
    </recommendedName>
</protein>
<dbReference type="GO" id="GO:0003700">
    <property type="term" value="F:DNA-binding transcription factor activity"/>
    <property type="evidence" value="ECO:0007669"/>
    <property type="project" value="InterPro"/>
</dbReference>
<keyword evidence="3" id="KW-0804">Transcription</keyword>
<dbReference type="ExpressionAtlas" id="A0A178UGL0">
    <property type="expression patterns" value="baseline and differential"/>
</dbReference>
<keyword evidence="2" id="KW-0238">DNA-binding</keyword>
<name>A0A178UGL0_ARATH</name>
<dbReference type="PANTHER" id="PTHR46196:SF2">
    <property type="entry name" value="TRANSCRIPTION FACTOR BHLH157"/>
    <property type="match status" value="1"/>
</dbReference>
<evidence type="ECO:0000259" key="4">
    <source>
        <dbReference type="Pfam" id="PF14215"/>
    </source>
</evidence>
<feature type="domain" description="Transcription factor MYC/MYB N-terminal" evidence="4">
    <location>
        <begin position="29"/>
        <end position="112"/>
    </location>
</feature>
<proteinExistence type="predicted"/>
<comment type="caution">
    <text evidence="5">The sequence shown here is derived from an EMBL/GenBank/DDBJ whole genome shotgun (WGS) entry which is preliminary data.</text>
</comment>
<evidence type="ECO:0000256" key="1">
    <source>
        <dbReference type="ARBA" id="ARBA00023015"/>
    </source>
</evidence>
<evidence type="ECO:0000313" key="6">
    <source>
        <dbReference type="Proteomes" id="UP000078284"/>
    </source>
</evidence>
<organism evidence="5 6">
    <name type="scientific">Arabidopsis thaliana</name>
    <name type="common">Mouse-ear cress</name>
    <dbReference type="NCBI Taxonomy" id="3702"/>
    <lineage>
        <taxon>Eukaryota</taxon>
        <taxon>Viridiplantae</taxon>
        <taxon>Streptophyta</taxon>
        <taxon>Embryophyta</taxon>
        <taxon>Tracheophyta</taxon>
        <taxon>Spermatophyta</taxon>
        <taxon>Magnoliopsida</taxon>
        <taxon>eudicotyledons</taxon>
        <taxon>Gunneridae</taxon>
        <taxon>Pentapetalae</taxon>
        <taxon>rosids</taxon>
        <taxon>malvids</taxon>
        <taxon>Brassicales</taxon>
        <taxon>Brassicaceae</taxon>
        <taxon>Camelineae</taxon>
        <taxon>Arabidopsis</taxon>
    </lineage>
</organism>
<dbReference type="Pfam" id="PF14215">
    <property type="entry name" value="bHLH-MYC_N"/>
    <property type="match status" value="1"/>
</dbReference>
<reference evidence="6" key="1">
    <citation type="journal article" date="2016" name="Proc. Natl. Acad. Sci. U.S.A.">
        <title>Chromosome-level assembly of Arabidopsis thaliana Ler reveals the extent of translocation and inversion polymorphisms.</title>
        <authorList>
            <person name="Zapata L."/>
            <person name="Ding J."/>
            <person name="Willing E.M."/>
            <person name="Hartwig B."/>
            <person name="Bezdan D."/>
            <person name="Jiao W.B."/>
            <person name="Patel V."/>
            <person name="Velikkakam James G."/>
            <person name="Koornneef M."/>
            <person name="Ossowski S."/>
            <person name="Schneeberger K."/>
        </authorList>
    </citation>
    <scope>NUCLEOTIDE SEQUENCE [LARGE SCALE GENOMIC DNA]</scope>
    <source>
        <strain evidence="6">cv. Landsberg erecta</strain>
    </source>
</reference>
<dbReference type="InterPro" id="IPR025610">
    <property type="entry name" value="MYC/MYB_N"/>
</dbReference>
<gene>
    <name evidence="5" type="ordered locus">AXX17_At5g24180</name>
</gene>
<evidence type="ECO:0000256" key="3">
    <source>
        <dbReference type="ARBA" id="ARBA00023163"/>
    </source>
</evidence>
<dbReference type="EMBL" id="LUHQ01000005">
    <property type="protein sequence ID" value="OAO92958.1"/>
    <property type="molecule type" value="Genomic_DNA"/>
</dbReference>
<dbReference type="Proteomes" id="UP000078284">
    <property type="component" value="Chromosome 5"/>
</dbReference>
<sequence>MWFRYFGVDKCNFVLLNSIRILRFEEAYNDEQSFALVDDMTLQAPFLGQGIVGEVASTGNHQWLFSDTLFQILIGQFTYTQTIAIIPLGSSGLVQLGSTQKILESTEILEQTTRALQETC</sequence>
<dbReference type="AlphaFoldDB" id="A0A178UGL0"/>
<dbReference type="InterPro" id="IPR043561">
    <property type="entry name" value="LHW-like"/>
</dbReference>
<evidence type="ECO:0000256" key="2">
    <source>
        <dbReference type="ARBA" id="ARBA00023125"/>
    </source>
</evidence>
<accession>A0A178UGL0</accession>
<dbReference type="PANTHER" id="PTHR46196">
    <property type="entry name" value="TRANSCRIPTION FACTOR BHLH155-LIKE ISOFORM X1-RELATED"/>
    <property type="match status" value="1"/>
</dbReference>
<keyword evidence="1" id="KW-0805">Transcription regulation</keyword>
<dbReference type="GO" id="GO:0003677">
    <property type="term" value="F:DNA binding"/>
    <property type="evidence" value="ECO:0007669"/>
    <property type="project" value="UniProtKB-KW"/>
</dbReference>
<evidence type="ECO:0000313" key="5">
    <source>
        <dbReference type="EMBL" id="OAO92958.1"/>
    </source>
</evidence>